<dbReference type="PANTHER" id="PTHR11214">
    <property type="entry name" value="BETA-1,3-N-ACETYLGLUCOSAMINYLTRANSFERASE"/>
    <property type="match status" value="1"/>
</dbReference>
<evidence type="ECO:0000313" key="15">
    <source>
        <dbReference type="EMBL" id="KAL0159870.1"/>
    </source>
</evidence>
<evidence type="ECO:0000256" key="7">
    <source>
        <dbReference type="ARBA" id="ARBA00022968"/>
    </source>
</evidence>
<sequence length="250" mass="28720">CASSRQMSCKKLLLVCLLVSGTLLLLYLYYNPMKNGKQDRKPQRYPLPNRQNTSTPAEDPGQEEPGLYHVAYPRNYKFIIDQPKICEEQKPFLVVLVPVPPGDTEARNGIRRTWGGEKVVGSKVVVVLFMLGLHSGNDEEIIQEQLHNESQQYKDLLQSNFLDSYKNLTIKTMMMMEWLSMNCQQVSFAMKVDADVLINMNNLINMLVSLNPVPTNYMTGLVWYASPVIRNPFNKFFLPYDVYPKDTYPP</sequence>
<dbReference type="EMBL" id="JAMKFB020000022">
    <property type="protein sequence ID" value="KAL0159870.1"/>
    <property type="molecule type" value="Genomic_DNA"/>
</dbReference>
<organism evidence="15 16">
    <name type="scientific">Cirrhinus mrigala</name>
    <name type="common">Mrigala</name>
    <dbReference type="NCBI Taxonomy" id="683832"/>
    <lineage>
        <taxon>Eukaryota</taxon>
        <taxon>Metazoa</taxon>
        <taxon>Chordata</taxon>
        <taxon>Craniata</taxon>
        <taxon>Vertebrata</taxon>
        <taxon>Euteleostomi</taxon>
        <taxon>Actinopterygii</taxon>
        <taxon>Neopterygii</taxon>
        <taxon>Teleostei</taxon>
        <taxon>Ostariophysi</taxon>
        <taxon>Cypriniformes</taxon>
        <taxon>Cyprinidae</taxon>
        <taxon>Labeoninae</taxon>
        <taxon>Labeonini</taxon>
        <taxon>Cirrhinus</taxon>
    </lineage>
</organism>
<keyword evidence="6 13" id="KW-0812">Transmembrane</keyword>
<evidence type="ECO:0000256" key="9">
    <source>
        <dbReference type="ARBA" id="ARBA00023034"/>
    </source>
</evidence>
<comment type="similarity">
    <text evidence="3 13">Belongs to the glycosyltransferase 31 family.</text>
</comment>
<dbReference type="GO" id="GO:0016757">
    <property type="term" value="F:glycosyltransferase activity"/>
    <property type="evidence" value="ECO:0007669"/>
    <property type="project" value="UniProtKB-KW"/>
</dbReference>
<evidence type="ECO:0000256" key="1">
    <source>
        <dbReference type="ARBA" id="ARBA00004323"/>
    </source>
</evidence>
<comment type="subcellular location">
    <subcellularLocation>
        <location evidence="1 13">Golgi apparatus membrane</location>
        <topology evidence="1 13">Single-pass type II membrane protein</topology>
    </subcellularLocation>
</comment>
<dbReference type="FunFam" id="3.90.550.50:FF:000001">
    <property type="entry name" value="Hexosyltransferase"/>
    <property type="match status" value="1"/>
</dbReference>
<evidence type="ECO:0000256" key="11">
    <source>
        <dbReference type="ARBA" id="ARBA00023136"/>
    </source>
</evidence>
<dbReference type="Pfam" id="PF01762">
    <property type="entry name" value="Galactosyl_T"/>
    <property type="match status" value="1"/>
</dbReference>
<dbReference type="Proteomes" id="UP001529510">
    <property type="component" value="Unassembled WGS sequence"/>
</dbReference>
<comment type="pathway">
    <text evidence="2">Protein modification; protein glycosylation.</text>
</comment>
<evidence type="ECO:0000256" key="14">
    <source>
        <dbReference type="SAM" id="MobiDB-lite"/>
    </source>
</evidence>
<evidence type="ECO:0000256" key="5">
    <source>
        <dbReference type="ARBA" id="ARBA00022679"/>
    </source>
</evidence>
<dbReference type="GO" id="GO:0000139">
    <property type="term" value="C:Golgi membrane"/>
    <property type="evidence" value="ECO:0007669"/>
    <property type="project" value="UniProtKB-SubCell"/>
</dbReference>
<reference evidence="15 16" key="1">
    <citation type="submission" date="2024-05" db="EMBL/GenBank/DDBJ databases">
        <title>Genome sequencing and assembly of Indian major carp, Cirrhinus mrigala (Hamilton, 1822).</title>
        <authorList>
            <person name="Mohindra V."/>
            <person name="Chowdhury L.M."/>
            <person name="Lal K."/>
            <person name="Jena J.K."/>
        </authorList>
    </citation>
    <scope>NUCLEOTIDE SEQUENCE [LARGE SCALE GENOMIC DNA]</scope>
    <source>
        <strain evidence="15">CM1030</strain>
        <tissue evidence="15">Blood</tissue>
    </source>
</reference>
<keyword evidence="7 13" id="KW-0735">Signal-anchor</keyword>
<keyword evidence="8 13" id="KW-1133">Transmembrane helix</keyword>
<dbReference type="Gene3D" id="3.90.550.50">
    <property type="match status" value="1"/>
</dbReference>
<evidence type="ECO:0000313" key="16">
    <source>
        <dbReference type="Proteomes" id="UP001529510"/>
    </source>
</evidence>
<dbReference type="GO" id="GO:0006629">
    <property type="term" value="P:lipid metabolic process"/>
    <property type="evidence" value="ECO:0007669"/>
    <property type="project" value="UniProtKB-KW"/>
</dbReference>
<evidence type="ECO:0000256" key="10">
    <source>
        <dbReference type="ARBA" id="ARBA00023098"/>
    </source>
</evidence>
<keyword evidence="12" id="KW-0325">Glycoprotein</keyword>
<dbReference type="AlphaFoldDB" id="A0ABD0NEU2"/>
<proteinExistence type="inferred from homology"/>
<feature type="non-terminal residue" evidence="15">
    <location>
        <position position="1"/>
    </location>
</feature>
<keyword evidence="4 13" id="KW-0328">Glycosyltransferase</keyword>
<keyword evidence="10" id="KW-0443">Lipid metabolism</keyword>
<feature type="transmembrane region" description="Helical" evidence="13">
    <location>
        <begin position="12"/>
        <end position="30"/>
    </location>
</feature>
<keyword evidence="5" id="KW-0808">Transferase</keyword>
<name>A0ABD0NEU2_CIRMR</name>
<dbReference type="PANTHER" id="PTHR11214:SF115">
    <property type="entry name" value="HEXOSYLTRANSFERASE"/>
    <property type="match status" value="1"/>
</dbReference>
<keyword evidence="11 13" id="KW-0472">Membrane</keyword>
<evidence type="ECO:0000256" key="2">
    <source>
        <dbReference type="ARBA" id="ARBA00004922"/>
    </source>
</evidence>
<keyword evidence="16" id="KW-1185">Reference proteome</keyword>
<keyword evidence="9 13" id="KW-0333">Golgi apparatus</keyword>
<gene>
    <name evidence="15" type="ORF">M9458_043595</name>
</gene>
<protein>
    <recommendedName>
        <fullName evidence="13">Hexosyltransferase</fullName>
        <ecNumber evidence="13">2.4.1.-</ecNumber>
    </recommendedName>
</protein>
<dbReference type="EC" id="2.4.1.-" evidence="13"/>
<dbReference type="InterPro" id="IPR002659">
    <property type="entry name" value="Glyco_trans_31"/>
</dbReference>
<evidence type="ECO:0000256" key="8">
    <source>
        <dbReference type="ARBA" id="ARBA00022989"/>
    </source>
</evidence>
<feature type="region of interest" description="Disordered" evidence="14">
    <location>
        <begin position="37"/>
        <end position="66"/>
    </location>
</feature>
<feature type="non-terminal residue" evidence="15">
    <location>
        <position position="250"/>
    </location>
</feature>
<evidence type="ECO:0000256" key="12">
    <source>
        <dbReference type="ARBA" id="ARBA00023180"/>
    </source>
</evidence>
<comment type="caution">
    <text evidence="15">The sequence shown here is derived from an EMBL/GenBank/DDBJ whole genome shotgun (WGS) entry which is preliminary data.</text>
</comment>
<evidence type="ECO:0000256" key="13">
    <source>
        <dbReference type="RuleBase" id="RU363063"/>
    </source>
</evidence>
<evidence type="ECO:0000256" key="4">
    <source>
        <dbReference type="ARBA" id="ARBA00022676"/>
    </source>
</evidence>
<evidence type="ECO:0000256" key="6">
    <source>
        <dbReference type="ARBA" id="ARBA00022692"/>
    </source>
</evidence>
<accession>A0ABD0NEU2</accession>
<evidence type="ECO:0000256" key="3">
    <source>
        <dbReference type="ARBA" id="ARBA00008661"/>
    </source>
</evidence>